<protein>
    <submittedName>
        <fullName evidence="13">Uncharacterized protein</fullName>
    </submittedName>
</protein>
<evidence type="ECO:0000313" key="14">
    <source>
        <dbReference type="Proteomes" id="UP000499080"/>
    </source>
</evidence>
<evidence type="ECO:0000256" key="2">
    <source>
        <dbReference type="ARBA" id="ARBA00007193"/>
    </source>
</evidence>
<evidence type="ECO:0000256" key="1">
    <source>
        <dbReference type="ARBA" id="ARBA00004141"/>
    </source>
</evidence>
<comment type="caution">
    <text evidence="13">The sequence shown here is derived from an EMBL/GenBank/DDBJ whole genome shotgun (WGS) entry which is preliminary data.</text>
</comment>
<dbReference type="GO" id="GO:0005886">
    <property type="term" value="C:plasma membrane"/>
    <property type="evidence" value="ECO:0007669"/>
    <property type="project" value="TreeGrafter"/>
</dbReference>
<evidence type="ECO:0000256" key="12">
    <source>
        <dbReference type="RuleBase" id="RU000679"/>
    </source>
</evidence>
<dbReference type="Gene3D" id="2.60.470.10">
    <property type="entry name" value="Acid-sensing ion channels like domains"/>
    <property type="match status" value="1"/>
</dbReference>
<evidence type="ECO:0000313" key="13">
    <source>
        <dbReference type="EMBL" id="GBN15834.1"/>
    </source>
</evidence>
<dbReference type="PRINTS" id="PR01078">
    <property type="entry name" value="AMINACHANNEL"/>
</dbReference>
<keyword evidence="10 12" id="KW-0739">Sodium transport</keyword>
<comment type="subcellular location">
    <subcellularLocation>
        <location evidence="1">Membrane</location>
        <topology evidence="1">Multi-pass membrane protein</topology>
    </subcellularLocation>
</comment>
<comment type="similarity">
    <text evidence="2 12">Belongs to the amiloride-sensitive sodium channel (TC 1.A.6) family.</text>
</comment>
<name>A0A4Y2LMT7_ARAVE</name>
<evidence type="ECO:0000256" key="10">
    <source>
        <dbReference type="ARBA" id="ARBA00023201"/>
    </source>
</evidence>
<keyword evidence="7" id="KW-0915">Sodium</keyword>
<dbReference type="Proteomes" id="UP000499080">
    <property type="component" value="Unassembled WGS sequence"/>
</dbReference>
<evidence type="ECO:0000256" key="5">
    <source>
        <dbReference type="ARBA" id="ARBA00022692"/>
    </source>
</evidence>
<keyword evidence="6" id="KW-1133">Transmembrane helix</keyword>
<dbReference type="GO" id="GO:0015280">
    <property type="term" value="F:ligand-gated sodium channel activity"/>
    <property type="evidence" value="ECO:0007669"/>
    <property type="project" value="TreeGrafter"/>
</dbReference>
<sequence length="89" mass="9665">MSSKGAPVVAAIGSSNGLELILNAEADTFLPISHILGMRVVIHHPSKGPNQEENGINIVPSYETHISLLQTEILRLPSPYKDKCIAYEE</sequence>
<reference evidence="13 14" key="1">
    <citation type="journal article" date="2019" name="Sci. Rep.">
        <title>Orb-weaving spider Araneus ventricosus genome elucidates the spidroin gene catalogue.</title>
        <authorList>
            <person name="Kono N."/>
            <person name="Nakamura H."/>
            <person name="Ohtoshi R."/>
            <person name="Moran D.A.P."/>
            <person name="Shinohara A."/>
            <person name="Yoshida Y."/>
            <person name="Fujiwara M."/>
            <person name="Mori M."/>
            <person name="Tomita M."/>
            <person name="Arakawa K."/>
        </authorList>
    </citation>
    <scope>NUCLEOTIDE SEQUENCE [LARGE SCALE GENOMIC DNA]</scope>
</reference>
<keyword evidence="3 12" id="KW-0813">Transport</keyword>
<keyword evidence="11 12" id="KW-0407">Ion channel</keyword>
<organism evidence="13 14">
    <name type="scientific">Araneus ventricosus</name>
    <name type="common">Orbweaver spider</name>
    <name type="synonym">Epeira ventricosa</name>
    <dbReference type="NCBI Taxonomy" id="182803"/>
    <lineage>
        <taxon>Eukaryota</taxon>
        <taxon>Metazoa</taxon>
        <taxon>Ecdysozoa</taxon>
        <taxon>Arthropoda</taxon>
        <taxon>Chelicerata</taxon>
        <taxon>Arachnida</taxon>
        <taxon>Araneae</taxon>
        <taxon>Araneomorphae</taxon>
        <taxon>Entelegynae</taxon>
        <taxon>Araneoidea</taxon>
        <taxon>Araneidae</taxon>
        <taxon>Araneus</taxon>
    </lineage>
</organism>
<evidence type="ECO:0000256" key="9">
    <source>
        <dbReference type="ARBA" id="ARBA00023136"/>
    </source>
</evidence>
<evidence type="ECO:0000256" key="6">
    <source>
        <dbReference type="ARBA" id="ARBA00022989"/>
    </source>
</evidence>
<keyword evidence="9" id="KW-0472">Membrane</keyword>
<dbReference type="Pfam" id="PF00858">
    <property type="entry name" value="ASC"/>
    <property type="match status" value="1"/>
</dbReference>
<dbReference type="AlphaFoldDB" id="A0A4Y2LMT7"/>
<evidence type="ECO:0000256" key="8">
    <source>
        <dbReference type="ARBA" id="ARBA00023065"/>
    </source>
</evidence>
<keyword evidence="8 12" id="KW-0406">Ion transport</keyword>
<proteinExistence type="inferred from homology"/>
<dbReference type="InterPro" id="IPR001873">
    <property type="entry name" value="ENaC"/>
</dbReference>
<keyword evidence="5 12" id="KW-0812">Transmembrane</keyword>
<dbReference type="EMBL" id="BGPR01006069">
    <property type="protein sequence ID" value="GBN15834.1"/>
    <property type="molecule type" value="Genomic_DNA"/>
</dbReference>
<accession>A0A4Y2LMT7</accession>
<gene>
    <name evidence="13" type="ORF">AVEN_209138_1</name>
</gene>
<evidence type="ECO:0000256" key="4">
    <source>
        <dbReference type="ARBA" id="ARBA00022461"/>
    </source>
</evidence>
<evidence type="ECO:0000256" key="7">
    <source>
        <dbReference type="ARBA" id="ARBA00023053"/>
    </source>
</evidence>
<evidence type="ECO:0000256" key="11">
    <source>
        <dbReference type="ARBA" id="ARBA00023303"/>
    </source>
</evidence>
<keyword evidence="14" id="KW-1185">Reference proteome</keyword>
<keyword evidence="4 12" id="KW-0894">Sodium channel</keyword>
<evidence type="ECO:0000256" key="3">
    <source>
        <dbReference type="ARBA" id="ARBA00022448"/>
    </source>
</evidence>
<dbReference type="PANTHER" id="PTHR11690:SF248">
    <property type="entry name" value="PICKPOCKET 17, ISOFORM A"/>
    <property type="match status" value="1"/>
</dbReference>
<dbReference type="PANTHER" id="PTHR11690">
    <property type="entry name" value="AMILORIDE-SENSITIVE SODIUM CHANNEL-RELATED"/>
    <property type="match status" value="1"/>
</dbReference>